<keyword evidence="2" id="KW-1185">Reference proteome</keyword>
<dbReference type="EMBL" id="BPLR01002870">
    <property type="protein sequence ID" value="GIX78824.1"/>
    <property type="molecule type" value="Genomic_DNA"/>
</dbReference>
<name>A0AAV4N5Y6_CAEEX</name>
<evidence type="ECO:0000313" key="1">
    <source>
        <dbReference type="EMBL" id="GIX78824.1"/>
    </source>
</evidence>
<organism evidence="1 2">
    <name type="scientific">Caerostris extrusa</name>
    <name type="common">Bark spider</name>
    <name type="synonym">Caerostris bankana</name>
    <dbReference type="NCBI Taxonomy" id="172846"/>
    <lineage>
        <taxon>Eukaryota</taxon>
        <taxon>Metazoa</taxon>
        <taxon>Ecdysozoa</taxon>
        <taxon>Arthropoda</taxon>
        <taxon>Chelicerata</taxon>
        <taxon>Arachnida</taxon>
        <taxon>Araneae</taxon>
        <taxon>Araneomorphae</taxon>
        <taxon>Entelegynae</taxon>
        <taxon>Araneoidea</taxon>
        <taxon>Araneidae</taxon>
        <taxon>Caerostris</taxon>
    </lineage>
</organism>
<evidence type="ECO:0000313" key="2">
    <source>
        <dbReference type="Proteomes" id="UP001054945"/>
    </source>
</evidence>
<sequence length="67" mass="8283">MGHDSTRMFASFYTEYLENVKMEPLPYITEAERVRKILIERYMHLNRHYFYESDKEQYPWLDDSAKV</sequence>
<comment type="caution">
    <text evidence="1">The sequence shown here is derived from an EMBL/GenBank/DDBJ whole genome shotgun (WGS) entry which is preliminary data.</text>
</comment>
<dbReference type="AlphaFoldDB" id="A0AAV4N5Y6"/>
<accession>A0AAV4N5Y6</accession>
<reference evidence="1 2" key="1">
    <citation type="submission" date="2021-06" db="EMBL/GenBank/DDBJ databases">
        <title>Caerostris extrusa draft genome.</title>
        <authorList>
            <person name="Kono N."/>
            <person name="Arakawa K."/>
        </authorList>
    </citation>
    <scope>NUCLEOTIDE SEQUENCE [LARGE SCALE GENOMIC DNA]</scope>
</reference>
<protein>
    <submittedName>
        <fullName evidence="1">Uncharacterized protein</fullName>
    </submittedName>
</protein>
<gene>
    <name evidence="1" type="ORF">CEXT_47021</name>
</gene>
<proteinExistence type="predicted"/>
<dbReference type="Proteomes" id="UP001054945">
    <property type="component" value="Unassembled WGS sequence"/>
</dbReference>